<name>A0A8X6MNA4_NEPPI</name>
<keyword evidence="3" id="KW-0539">Nucleus</keyword>
<dbReference type="Proteomes" id="UP000887013">
    <property type="component" value="Unassembled WGS sequence"/>
</dbReference>
<dbReference type="InterPro" id="IPR013882">
    <property type="entry name" value="Ctp1_C"/>
</dbReference>
<dbReference type="Pfam" id="PF08573">
    <property type="entry name" value="SAE2"/>
    <property type="match status" value="1"/>
</dbReference>
<proteinExistence type="predicted"/>
<keyword evidence="6" id="KW-1185">Reference proteome</keyword>
<evidence type="ECO:0000256" key="3">
    <source>
        <dbReference type="ARBA" id="ARBA00023242"/>
    </source>
</evidence>
<comment type="caution">
    <text evidence="5">The sequence shown here is derived from an EMBL/GenBank/DDBJ whole genome shotgun (WGS) entry which is preliminary data.</text>
</comment>
<dbReference type="GO" id="GO:0003684">
    <property type="term" value="F:damaged DNA binding"/>
    <property type="evidence" value="ECO:0007669"/>
    <property type="project" value="TreeGrafter"/>
</dbReference>
<organism evidence="5 6">
    <name type="scientific">Nephila pilipes</name>
    <name type="common">Giant wood spider</name>
    <name type="synonym">Nephila maculata</name>
    <dbReference type="NCBI Taxonomy" id="299642"/>
    <lineage>
        <taxon>Eukaryota</taxon>
        <taxon>Metazoa</taxon>
        <taxon>Ecdysozoa</taxon>
        <taxon>Arthropoda</taxon>
        <taxon>Chelicerata</taxon>
        <taxon>Arachnida</taxon>
        <taxon>Araneae</taxon>
        <taxon>Araneomorphae</taxon>
        <taxon>Entelegynae</taxon>
        <taxon>Araneoidea</taxon>
        <taxon>Nephilidae</taxon>
        <taxon>Nephila</taxon>
    </lineage>
</organism>
<protein>
    <recommendedName>
        <fullName evidence="4">DNA endonuclease activator Ctp1 C-terminal domain-containing protein</fullName>
    </recommendedName>
</protein>
<evidence type="ECO:0000313" key="5">
    <source>
        <dbReference type="EMBL" id="GFS69193.1"/>
    </source>
</evidence>
<dbReference type="InterPro" id="IPR033316">
    <property type="entry name" value="RBBP8-like"/>
</dbReference>
<accession>A0A8X6MNA4</accession>
<sequence length="102" mass="12438">MNDFDKLPQKTPTVSYKYYEKLPRKKNERKRLNAYTCKDCEKYYSTVSEERIQISSRHRGNKRPSTPEHFWDLDFPDDIEIPTETYTFKPLEENKYYTQAKQ</sequence>
<keyword evidence="2" id="KW-0227">DNA damage</keyword>
<dbReference type="OrthoDB" id="5801062at2759"/>
<reference evidence="5" key="1">
    <citation type="submission" date="2020-08" db="EMBL/GenBank/DDBJ databases">
        <title>Multicomponent nature underlies the extraordinary mechanical properties of spider dragline silk.</title>
        <authorList>
            <person name="Kono N."/>
            <person name="Nakamura H."/>
            <person name="Mori M."/>
            <person name="Yoshida Y."/>
            <person name="Ohtoshi R."/>
            <person name="Malay A.D."/>
            <person name="Moran D.A.P."/>
            <person name="Tomita M."/>
            <person name="Numata K."/>
            <person name="Arakawa K."/>
        </authorList>
    </citation>
    <scope>NUCLEOTIDE SEQUENCE</scope>
</reference>
<evidence type="ECO:0000259" key="4">
    <source>
        <dbReference type="Pfam" id="PF08573"/>
    </source>
</evidence>
<dbReference type="PANTHER" id="PTHR15107:SF0">
    <property type="entry name" value="DNA ENDONUCLEASE ACTIVATOR CTP1 C-TERMINAL DOMAIN-CONTAINING PROTEIN"/>
    <property type="match status" value="1"/>
</dbReference>
<gene>
    <name evidence="5" type="primary">AVEN_57378_1</name>
    <name evidence="5" type="ORF">NPIL_60491</name>
</gene>
<evidence type="ECO:0000256" key="2">
    <source>
        <dbReference type="ARBA" id="ARBA00022763"/>
    </source>
</evidence>
<dbReference type="GO" id="GO:0005634">
    <property type="term" value="C:nucleus"/>
    <property type="evidence" value="ECO:0007669"/>
    <property type="project" value="UniProtKB-SubCell"/>
</dbReference>
<comment type="subcellular location">
    <subcellularLocation>
        <location evidence="1">Nucleus</location>
    </subcellularLocation>
</comment>
<dbReference type="EMBL" id="BMAW01095209">
    <property type="protein sequence ID" value="GFS69193.1"/>
    <property type="molecule type" value="Genomic_DNA"/>
</dbReference>
<dbReference type="GO" id="GO:0010792">
    <property type="term" value="P:DNA double-strand break processing involved in repair via single-strand annealing"/>
    <property type="evidence" value="ECO:0007669"/>
    <property type="project" value="TreeGrafter"/>
</dbReference>
<evidence type="ECO:0000313" key="6">
    <source>
        <dbReference type="Proteomes" id="UP000887013"/>
    </source>
</evidence>
<evidence type="ECO:0000256" key="1">
    <source>
        <dbReference type="ARBA" id="ARBA00004123"/>
    </source>
</evidence>
<dbReference type="AlphaFoldDB" id="A0A8X6MNA4"/>
<dbReference type="PANTHER" id="PTHR15107">
    <property type="entry name" value="RETINOBLASTOMA BINDING PROTEIN 8"/>
    <property type="match status" value="1"/>
</dbReference>
<feature type="domain" description="DNA endonuclease activator Ctp1 C-terminal" evidence="4">
    <location>
        <begin position="50"/>
        <end position="77"/>
    </location>
</feature>